<evidence type="ECO:0000259" key="1">
    <source>
        <dbReference type="Pfam" id="PF13474"/>
    </source>
</evidence>
<evidence type="ECO:0000313" key="3">
    <source>
        <dbReference type="Proteomes" id="UP001385809"/>
    </source>
</evidence>
<keyword evidence="3" id="KW-1185">Reference proteome</keyword>
<sequence length="118" mass="12936">MTEIESFFDGYTKALLARDERAVAALYAVPALVLFPGQSVAVSDVRQTEAFWASAWDQYGGVAEALPEVAVIADAGFSVWADVTWRHDGVPSERFVYQLVRHEDGWRIAVLTAMALGS</sequence>
<dbReference type="EMBL" id="JBBEGN010000029">
    <property type="protein sequence ID" value="MEJ2871864.1"/>
    <property type="molecule type" value="Genomic_DNA"/>
</dbReference>
<comment type="caution">
    <text evidence="2">The sequence shown here is derived from an EMBL/GenBank/DDBJ whole genome shotgun (WGS) entry which is preliminary data.</text>
</comment>
<organism evidence="2 3">
    <name type="scientific">Actinomycetospora aurantiaca</name>
    <dbReference type="NCBI Taxonomy" id="3129233"/>
    <lineage>
        <taxon>Bacteria</taxon>
        <taxon>Bacillati</taxon>
        <taxon>Actinomycetota</taxon>
        <taxon>Actinomycetes</taxon>
        <taxon>Pseudonocardiales</taxon>
        <taxon>Pseudonocardiaceae</taxon>
        <taxon>Actinomycetospora</taxon>
    </lineage>
</organism>
<dbReference type="Gene3D" id="3.10.450.50">
    <property type="match status" value="1"/>
</dbReference>
<dbReference type="InterPro" id="IPR037401">
    <property type="entry name" value="SnoaL-like"/>
</dbReference>
<gene>
    <name evidence="2" type="ORF">WCD74_29180</name>
</gene>
<feature type="domain" description="SnoaL-like" evidence="1">
    <location>
        <begin position="4"/>
        <end position="109"/>
    </location>
</feature>
<dbReference type="Pfam" id="PF13474">
    <property type="entry name" value="SnoaL_3"/>
    <property type="match status" value="1"/>
</dbReference>
<protein>
    <recommendedName>
        <fullName evidence="1">SnoaL-like domain-containing protein</fullName>
    </recommendedName>
</protein>
<evidence type="ECO:0000313" key="2">
    <source>
        <dbReference type="EMBL" id="MEJ2871864.1"/>
    </source>
</evidence>
<accession>A0ABU8MX22</accession>
<reference evidence="2 3" key="1">
    <citation type="submission" date="2024-03" db="EMBL/GenBank/DDBJ databases">
        <title>Actinomycetospora sp. OC33-EN08, a novel actinomycete isolated from wild orchid (Aerides multiflora).</title>
        <authorList>
            <person name="Suriyachadkun C."/>
        </authorList>
    </citation>
    <scope>NUCLEOTIDE SEQUENCE [LARGE SCALE GENOMIC DNA]</scope>
    <source>
        <strain evidence="2 3">OC33-EN08</strain>
    </source>
</reference>
<dbReference type="RefSeq" id="WP_337698444.1">
    <property type="nucleotide sequence ID" value="NZ_JBBEGN010000029.1"/>
</dbReference>
<name>A0ABU8MX22_9PSEU</name>
<proteinExistence type="predicted"/>
<dbReference type="Proteomes" id="UP001385809">
    <property type="component" value="Unassembled WGS sequence"/>
</dbReference>
<dbReference type="SUPFAM" id="SSF54427">
    <property type="entry name" value="NTF2-like"/>
    <property type="match status" value="1"/>
</dbReference>
<dbReference type="InterPro" id="IPR032710">
    <property type="entry name" value="NTF2-like_dom_sf"/>
</dbReference>